<dbReference type="PROSITE" id="PS50076">
    <property type="entry name" value="DNAJ_2"/>
    <property type="match status" value="1"/>
</dbReference>
<name>A0A1E7FRY4_9STRA</name>
<organism evidence="2 3">
    <name type="scientific">Fragilariopsis cylindrus CCMP1102</name>
    <dbReference type="NCBI Taxonomy" id="635003"/>
    <lineage>
        <taxon>Eukaryota</taxon>
        <taxon>Sar</taxon>
        <taxon>Stramenopiles</taxon>
        <taxon>Ochrophyta</taxon>
        <taxon>Bacillariophyta</taxon>
        <taxon>Bacillariophyceae</taxon>
        <taxon>Bacillariophycidae</taxon>
        <taxon>Bacillariales</taxon>
        <taxon>Bacillariaceae</taxon>
        <taxon>Fragilariopsis</taxon>
    </lineage>
</organism>
<accession>A0A1E7FRY4</accession>
<dbReference type="InterPro" id="IPR001623">
    <property type="entry name" value="DnaJ_domain"/>
</dbReference>
<feature type="domain" description="J" evidence="1">
    <location>
        <begin position="67"/>
        <end position="150"/>
    </location>
</feature>
<dbReference type="PRINTS" id="PR00625">
    <property type="entry name" value="JDOMAIN"/>
</dbReference>
<dbReference type="SMART" id="SM00271">
    <property type="entry name" value="DnaJ"/>
    <property type="match status" value="1"/>
</dbReference>
<evidence type="ECO:0000313" key="2">
    <source>
        <dbReference type="EMBL" id="OEU20919.1"/>
    </source>
</evidence>
<protein>
    <recommendedName>
        <fullName evidence="1">J domain-containing protein</fullName>
    </recommendedName>
</protein>
<dbReference type="InterPro" id="IPR036869">
    <property type="entry name" value="J_dom_sf"/>
</dbReference>
<dbReference type="AlphaFoldDB" id="A0A1E7FRY4"/>
<reference evidence="2 3" key="1">
    <citation type="submission" date="2016-09" db="EMBL/GenBank/DDBJ databases">
        <title>Extensive genetic diversity and differential bi-allelic expression allows diatom success in the polar Southern Ocean.</title>
        <authorList>
            <consortium name="DOE Joint Genome Institute"/>
            <person name="Mock T."/>
            <person name="Otillar R.P."/>
            <person name="Strauss J."/>
            <person name="Dupont C."/>
            <person name="Frickenhaus S."/>
            <person name="Maumus F."/>
            <person name="Mcmullan M."/>
            <person name="Sanges R."/>
            <person name="Schmutz J."/>
            <person name="Toseland A."/>
            <person name="Valas R."/>
            <person name="Veluchamy A."/>
            <person name="Ward B.J."/>
            <person name="Allen A."/>
            <person name="Barry K."/>
            <person name="Falciatore A."/>
            <person name="Ferrante M."/>
            <person name="Fortunato A.E."/>
            <person name="Gloeckner G."/>
            <person name="Gruber A."/>
            <person name="Hipkin R."/>
            <person name="Janech M."/>
            <person name="Kroth P."/>
            <person name="Leese F."/>
            <person name="Lindquist E."/>
            <person name="Lyon B.R."/>
            <person name="Martin J."/>
            <person name="Mayer C."/>
            <person name="Parker M."/>
            <person name="Quesneville H."/>
            <person name="Raymond J."/>
            <person name="Uhlig C."/>
            <person name="Valentin K.U."/>
            <person name="Worden A.Z."/>
            <person name="Armbrust E.V."/>
            <person name="Bowler C."/>
            <person name="Green B."/>
            <person name="Moulton V."/>
            <person name="Van Oosterhout C."/>
            <person name="Grigoriev I."/>
        </authorList>
    </citation>
    <scope>NUCLEOTIDE SEQUENCE [LARGE SCALE GENOMIC DNA]</scope>
    <source>
        <strain evidence="2 3">CCMP1102</strain>
    </source>
</reference>
<evidence type="ECO:0000259" key="1">
    <source>
        <dbReference type="PROSITE" id="PS50076"/>
    </source>
</evidence>
<sequence length="201" mass="22479">MVKTAISVYCRELSYLASMGAPVFSTMARNEIQYSVENKDSWFKHIYEGVVEGNANKSADMVMTKMEARKALGLIKDDDSTSSSTDEITKSDIKKAYRNLCYELHPDRFEGTPEECLEARDRFGRVTLAYETLSSGVRGEVGMSWYESLGGRERTQFVGPINLLPLGAAQEHMTRHNAEGACLPLNTDMVQTFVARNLRSA</sequence>
<evidence type="ECO:0000313" key="3">
    <source>
        <dbReference type="Proteomes" id="UP000095751"/>
    </source>
</evidence>
<dbReference type="EMBL" id="KV784354">
    <property type="protein sequence ID" value="OEU20919.1"/>
    <property type="molecule type" value="Genomic_DNA"/>
</dbReference>
<dbReference type="InParanoid" id="A0A1E7FRY4"/>
<proteinExistence type="predicted"/>
<dbReference type="KEGG" id="fcy:FRACYDRAFT_267810"/>
<dbReference type="CDD" id="cd06257">
    <property type="entry name" value="DnaJ"/>
    <property type="match status" value="1"/>
</dbReference>
<dbReference type="Gene3D" id="1.10.287.110">
    <property type="entry name" value="DnaJ domain"/>
    <property type="match status" value="1"/>
</dbReference>
<dbReference type="Proteomes" id="UP000095751">
    <property type="component" value="Unassembled WGS sequence"/>
</dbReference>
<dbReference type="Pfam" id="PF00226">
    <property type="entry name" value="DnaJ"/>
    <property type="match status" value="1"/>
</dbReference>
<gene>
    <name evidence="2" type="ORF">FRACYDRAFT_267810</name>
</gene>
<dbReference type="SUPFAM" id="SSF46565">
    <property type="entry name" value="Chaperone J-domain"/>
    <property type="match status" value="1"/>
</dbReference>
<keyword evidence="3" id="KW-1185">Reference proteome</keyword>
<dbReference type="OrthoDB" id="10250354at2759"/>